<proteinExistence type="inferred from homology"/>
<evidence type="ECO:0000313" key="10">
    <source>
        <dbReference type="Proteomes" id="UP000030680"/>
    </source>
</evidence>
<comment type="subcellular location">
    <subcellularLocation>
        <location evidence="1">Membrane</location>
        <topology evidence="1">Single-pass type II membrane protein</topology>
    </subcellularLocation>
</comment>
<dbReference type="RefSeq" id="XP_005703461.1">
    <property type="nucleotide sequence ID" value="XM_005703404.1"/>
</dbReference>
<feature type="compositionally biased region" description="Polar residues" evidence="7">
    <location>
        <begin position="1"/>
        <end position="16"/>
    </location>
</feature>
<keyword evidence="5 8" id="KW-1133">Transmembrane helix</keyword>
<evidence type="ECO:0000256" key="1">
    <source>
        <dbReference type="ARBA" id="ARBA00004606"/>
    </source>
</evidence>
<keyword evidence="3 8" id="KW-0812">Transmembrane</keyword>
<gene>
    <name evidence="9" type="ORF">Gasu_55110</name>
</gene>
<keyword evidence="10" id="KW-1185">Reference proteome</keyword>
<evidence type="ECO:0000256" key="8">
    <source>
        <dbReference type="SAM" id="Phobius"/>
    </source>
</evidence>
<dbReference type="InterPro" id="IPR006740">
    <property type="entry name" value="DUF604"/>
</dbReference>
<dbReference type="PANTHER" id="PTHR23033:SF47">
    <property type="entry name" value="APPLE DOMAIN-CONTAINING PROTEIN-RELATED"/>
    <property type="match status" value="1"/>
</dbReference>
<organism evidence="9 10">
    <name type="scientific">Galdieria sulphuraria</name>
    <name type="common">Red alga</name>
    <dbReference type="NCBI Taxonomy" id="130081"/>
    <lineage>
        <taxon>Eukaryota</taxon>
        <taxon>Rhodophyta</taxon>
        <taxon>Bangiophyceae</taxon>
        <taxon>Galdieriales</taxon>
        <taxon>Galdieriaceae</taxon>
        <taxon>Galdieria</taxon>
    </lineage>
</organism>
<dbReference type="GeneID" id="17085886"/>
<accession>M2VUS3</accession>
<dbReference type="Proteomes" id="UP000030680">
    <property type="component" value="Unassembled WGS sequence"/>
</dbReference>
<protein>
    <submittedName>
        <fullName evidence="9">Uncharacterized protein</fullName>
    </submittedName>
</protein>
<dbReference type="eggNOG" id="ENOG502SGN0">
    <property type="taxonomic scope" value="Eukaryota"/>
</dbReference>
<dbReference type="KEGG" id="gsl:Gasu_55110"/>
<evidence type="ECO:0000256" key="5">
    <source>
        <dbReference type="ARBA" id="ARBA00022989"/>
    </source>
</evidence>
<dbReference type="Gramene" id="EME26941">
    <property type="protein sequence ID" value="EME26941"/>
    <property type="gene ID" value="Gasu_55110"/>
</dbReference>
<dbReference type="InterPro" id="IPR026050">
    <property type="entry name" value="C1GALT1/C1GALT1_chp1"/>
</dbReference>
<dbReference type="Gene3D" id="3.90.550.50">
    <property type="match status" value="1"/>
</dbReference>
<evidence type="ECO:0000256" key="6">
    <source>
        <dbReference type="ARBA" id="ARBA00023136"/>
    </source>
</evidence>
<comment type="similarity">
    <text evidence="2">Belongs to the glycosyltransferase 31 family. Beta3-Gal-T subfamily.</text>
</comment>
<dbReference type="AlphaFoldDB" id="M2VUS3"/>
<evidence type="ECO:0000256" key="2">
    <source>
        <dbReference type="ARBA" id="ARBA00006462"/>
    </source>
</evidence>
<dbReference type="EMBL" id="KB454540">
    <property type="protein sequence ID" value="EME26941.1"/>
    <property type="molecule type" value="Genomic_DNA"/>
</dbReference>
<dbReference type="OrthoDB" id="3737at2759"/>
<keyword evidence="6 8" id="KW-0472">Membrane</keyword>
<dbReference type="Pfam" id="PF04646">
    <property type="entry name" value="DUF604"/>
    <property type="match status" value="1"/>
</dbReference>
<dbReference type="GO" id="GO:0016020">
    <property type="term" value="C:membrane"/>
    <property type="evidence" value="ECO:0007669"/>
    <property type="project" value="UniProtKB-SubCell"/>
</dbReference>
<keyword evidence="4" id="KW-0735">Signal-anchor</keyword>
<feature type="region of interest" description="Disordered" evidence="7">
    <location>
        <begin position="1"/>
        <end position="22"/>
    </location>
</feature>
<sequence length="415" mass="47697">MHRNATNNQKVTSGKLNSRHSKSKQFMNKISANTTNIEKPKGRGQGITGQFRVLAFLKRNYIFISIILIFAVALLWSASRLYYGFFYSVLEDKVDNTNLGSDKDANWEALSSRVAFAIKTGAEVIEERFPNPNNTWLQRAKNYLVVSDLADSRYDAVGLKEMFESVGLSLETFLENRQPLLLSSSSQKKTLEVTVDQTKTGWWQDREKNLPGFHMLWKKFPYMDWYIMCDDDTFFFLDGLAAILQHPIFQQAMREEIPIYMGNQFNVALCEGYDPSGMTNGTLNPWFAHGGSGIIVNYWALEALMDMIPWCMQRFQDCWAGDIKIGLCFQELGIQIVPMGTHFIAVDPKSFFDTYYSQPPYKQSKSQDIVASFHHCDDEEFAFLFSLQQQIIGKNKQLVRFKDIADIVSPHFHFP</sequence>
<evidence type="ECO:0000256" key="4">
    <source>
        <dbReference type="ARBA" id="ARBA00022968"/>
    </source>
</evidence>
<reference evidence="10" key="1">
    <citation type="journal article" date="2013" name="Science">
        <title>Gene transfer from bacteria and archaea facilitated evolution of an extremophilic eukaryote.</title>
        <authorList>
            <person name="Schonknecht G."/>
            <person name="Chen W.H."/>
            <person name="Ternes C.M."/>
            <person name="Barbier G.G."/>
            <person name="Shrestha R.P."/>
            <person name="Stanke M."/>
            <person name="Brautigam A."/>
            <person name="Baker B.J."/>
            <person name="Banfield J.F."/>
            <person name="Garavito R.M."/>
            <person name="Carr K."/>
            <person name="Wilkerson C."/>
            <person name="Rensing S.A."/>
            <person name="Gagneul D."/>
            <person name="Dickenson N.E."/>
            <person name="Oesterhelt C."/>
            <person name="Lercher M.J."/>
            <person name="Weber A.P."/>
        </authorList>
    </citation>
    <scope>NUCLEOTIDE SEQUENCE [LARGE SCALE GENOMIC DNA]</scope>
    <source>
        <strain evidence="10">074W</strain>
    </source>
</reference>
<evidence type="ECO:0000256" key="7">
    <source>
        <dbReference type="SAM" id="MobiDB-lite"/>
    </source>
</evidence>
<evidence type="ECO:0000313" key="9">
    <source>
        <dbReference type="EMBL" id="EME26941.1"/>
    </source>
</evidence>
<dbReference type="STRING" id="130081.M2VUS3"/>
<feature type="transmembrane region" description="Helical" evidence="8">
    <location>
        <begin position="61"/>
        <end position="83"/>
    </location>
</feature>
<evidence type="ECO:0000256" key="3">
    <source>
        <dbReference type="ARBA" id="ARBA00022692"/>
    </source>
</evidence>
<dbReference type="PANTHER" id="PTHR23033">
    <property type="entry name" value="BETA1,3-GALACTOSYLTRANSFERASE"/>
    <property type="match status" value="1"/>
</dbReference>
<name>M2VUS3_GALSU</name>